<comment type="similarity">
    <text evidence="2 8">Belongs to the WRB/GET1 family.</text>
</comment>
<feature type="transmembrane region" description="Helical" evidence="10">
    <location>
        <begin position="232"/>
        <end position="255"/>
    </location>
</feature>
<evidence type="ECO:0000256" key="8">
    <source>
        <dbReference type="HAMAP-Rule" id="MF_03113"/>
    </source>
</evidence>
<evidence type="ECO:0000256" key="2">
    <source>
        <dbReference type="ARBA" id="ARBA00010799"/>
    </source>
</evidence>
<dbReference type="Pfam" id="PF04420">
    <property type="entry name" value="CHD5"/>
    <property type="match status" value="1"/>
</dbReference>
<feature type="topological domain" description="Cytoplasmic" evidence="8">
    <location>
        <begin position="267"/>
        <end position="307"/>
    </location>
</feature>
<keyword evidence="12" id="KW-1185">Reference proteome</keyword>
<dbReference type="HAMAP" id="MF_03113">
    <property type="entry name" value="Get1"/>
    <property type="match status" value="1"/>
</dbReference>
<evidence type="ECO:0008006" key="13">
    <source>
        <dbReference type="Google" id="ProtNLM"/>
    </source>
</evidence>
<dbReference type="GO" id="GO:0043529">
    <property type="term" value="C:GET complex"/>
    <property type="evidence" value="ECO:0007669"/>
    <property type="project" value="InterPro"/>
</dbReference>
<feature type="transmembrane region" description="Helical" evidence="10">
    <location>
        <begin position="203"/>
        <end position="220"/>
    </location>
</feature>
<reference evidence="11 12" key="1">
    <citation type="submission" date="2020-01" db="EMBL/GenBank/DDBJ databases">
        <authorList>
            <person name="Gupta K D."/>
        </authorList>
    </citation>
    <scope>NUCLEOTIDE SEQUENCE [LARGE SCALE GENOMIC DNA]</scope>
</reference>
<keyword evidence="4 8" id="KW-0812">Transmembrane</keyword>
<evidence type="ECO:0000256" key="6">
    <source>
        <dbReference type="ARBA" id="ARBA00022989"/>
    </source>
</evidence>
<evidence type="ECO:0000256" key="10">
    <source>
        <dbReference type="SAM" id="Phobius"/>
    </source>
</evidence>
<evidence type="ECO:0000313" key="12">
    <source>
        <dbReference type="Proteomes" id="UP000467700"/>
    </source>
</evidence>
<dbReference type="AlphaFoldDB" id="A0A8S0W3B3"/>
<dbReference type="InterPro" id="IPR028945">
    <property type="entry name" value="Get1"/>
</dbReference>
<accession>A0A8S0W3B3</accession>
<keyword evidence="5 8" id="KW-0256">Endoplasmic reticulum</keyword>
<protein>
    <recommendedName>
        <fullName evidence="13">Guided entry of tail-anchored proteins 1</fullName>
    </recommendedName>
</protein>
<proteinExistence type="inferred from homology"/>
<evidence type="ECO:0000256" key="3">
    <source>
        <dbReference type="ARBA" id="ARBA00022448"/>
    </source>
</evidence>
<evidence type="ECO:0000256" key="1">
    <source>
        <dbReference type="ARBA" id="ARBA00004477"/>
    </source>
</evidence>
<dbReference type="OrthoDB" id="69461at2759"/>
<dbReference type="GO" id="GO:0071816">
    <property type="term" value="P:tail-anchored membrane protein insertion into ER membrane"/>
    <property type="evidence" value="ECO:0007669"/>
    <property type="project" value="InterPro"/>
</dbReference>
<dbReference type="GO" id="GO:0043495">
    <property type="term" value="F:protein-membrane adaptor activity"/>
    <property type="evidence" value="ECO:0007669"/>
    <property type="project" value="TreeGrafter"/>
</dbReference>
<feature type="topological domain" description="Lumenal" evidence="8">
    <location>
        <begin position="1"/>
        <end position="101"/>
    </location>
</feature>
<comment type="caution">
    <text evidence="8">Lacks conserved residue(s) required for the propagation of feature annotation.</text>
</comment>
<feature type="transmembrane region" description="Helical" evidence="10">
    <location>
        <begin position="97"/>
        <end position="118"/>
    </location>
</feature>
<feature type="region of interest" description="Disordered" evidence="9">
    <location>
        <begin position="285"/>
        <end position="307"/>
    </location>
</feature>
<dbReference type="PANTHER" id="PTHR42650:SF1">
    <property type="entry name" value="GUIDED ENTRY OF TAIL-ANCHORED PROTEINS FACTOR 1"/>
    <property type="match status" value="1"/>
</dbReference>
<keyword evidence="7 8" id="KW-0472">Membrane</keyword>
<name>A0A8S0W3B3_CYCAE</name>
<dbReference type="GO" id="GO:0005789">
    <property type="term" value="C:endoplasmic reticulum membrane"/>
    <property type="evidence" value="ECO:0007669"/>
    <property type="project" value="UniProtKB-SubCell"/>
</dbReference>
<sequence>MNSSRNSSEMNFQTAEILRSAIQILLGRSEHVRANSCSCHDVQLWRRSRRSILRVPLSFRPPPRRIVTDGLRPYFSLNRPIPGVATRLRNATRRSGANMSLLLTIFLLVFVAQLITWIGKSVLLDIAYDIYLRITRSPLAARQRALKTEILSTKAELLKTSAQDQFAKWAKLRRSVDKGLADLEKLNAEVAASKSGFSMKFNTLLWLLTTGLQFVVGWWYRKQPVFFLPEGWFGPLTWWLALPFAPAGSVSVGVWQMACKRVIVVGERVVKDFYGAGASQPEKVAVPSLAPTPNNTPRNATKKEKEK</sequence>
<dbReference type="Proteomes" id="UP000467700">
    <property type="component" value="Unassembled WGS sequence"/>
</dbReference>
<keyword evidence="6 8" id="KW-1133">Transmembrane helix</keyword>
<keyword evidence="3 8" id="KW-0813">Transport</keyword>
<dbReference type="PANTHER" id="PTHR42650">
    <property type="entry name" value="TAIL-ANCHORED PROTEIN INSERTION RECEPTOR WRB"/>
    <property type="match status" value="1"/>
</dbReference>
<dbReference type="InterPro" id="IPR029012">
    <property type="entry name" value="Helix_hairpin_bin_sf"/>
</dbReference>
<evidence type="ECO:0000256" key="4">
    <source>
        <dbReference type="ARBA" id="ARBA00022692"/>
    </source>
</evidence>
<comment type="caution">
    <text evidence="11">The sequence shown here is derived from an EMBL/GenBank/DDBJ whole genome shotgun (WGS) entry which is preliminary data.</text>
</comment>
<gene>
    <name evidence="8" type="primary">GET1</name>
    <name evidence="11" type="ORF">AAE3_LOCUS2910</name>
</gene>
<organism evidence="11 12">
    <name type="scientific">Cyclocybe aegerita</name>
    <name type="common">Black poplar mushroom</name>
    <name type="synonym">Agrocybe aegerita</name>
    <dbReference type="NCBI Taxonomy" id="1973307"/>
    <lineage>
        <taxon>Eukaryota</taxon>
        <taxon>Fungi</taxon>
        <taxon>Dikarya</taxon>
        <taxon>Basidiomycota</taxon>
        <taxon>Agaricomycotina</taxon>
        <taxon>Agaricomycetes</taxon>
        <taxon>Agaricomycetidae</taxon>
        <taxon>Agaricales</taxon>
        <taxon>Agaricineae</taxon>
        <taxon>Bolbitiaceae</taxon>
        <taxon>Cyclocybe</taxon>
    </lineage>
</organism>
<dbReference type="EMBL" id="CACVBS010000030">
    <property type="protein sequence ID" value="CAA7260754.1"/>
    <property type="molecule type" value="Genomic_DNA"/>
</dbReference>
<dbReference type="InterPro" id="IPR027538">
    <property type="entry name" value="Get1_fungi"/>
</dbReference>
<dbReference type="Gene3D" id="1.10.287.660">
    <property type="entry name" value="Helix hairpin bin"/>
    <property type="match status" value="1"/>
</dbReference>
<comment type="subcellular location">
    <subcellularLocation>
        <location evidence="1">Endoplasmic reticulum membrane</location>
        <topology evidence="1">Multi-pass membrane protein</topology>
    </subcellularLocation>
</comment>
<evidence type="ECO:0000256" key="9">
    <source>
        <dbReference type="SAM" id="MobiDB-lite"/>
    </source>
</evidence>
<evidence type="ECO:0000256" key="7">
    <source>
        <dbReference type="ARBA" id="ARBA00023136"/>
    </source>
</evidence>
<evidence type="ECO:0000313" key="11">
    <source>
        <dbReference type="EMBL" id="CAA7260754.1"/>
    </source>
</evidence>
<evidence type="ECO:0000256" key="5">
    <source>
        <dbReference type="ARBA" id="ARBA00022824"/>
    </source>
</evidence>